<dbReference type="Proteomes" id="UP001153387">
    <property type="component" value="Unassembled WGS sequence"/>
</dbReference>
<protein>
    <submittedName>
        <fullName evidence="3">Uncharacterized protein</fullName>
    </submittedName>
</protein>
<evidence type="ECO:0000313" key="3">
    <source>
        <dbReference type="EMBL" id="MDG0791278.1"/>
    </source>
</evidence>
<reference evidence="3 4" key="1">
    <citation type="submission" date="2022-10" db="EMBL/GenBank/DDBJ databases">
        <title>Comparative genomic analysis of Cohnella hashimotonis sp. nov., isolated from the International Space Station.</title>
        <authorList>
            <person name="Simpson A."/>
            <person name="Venkateswaran K."/>
        </authorList>
    </citation>
    <scope>NUCLEOTIDE SEQUENCE [LARGE SCALE GENOMIC DNA]</scope>
    <source>
        <strain evidence="3 4">DSM 18997</strain>
    </source>
</reference>
<gene>
    <name evidence="3" type="ORF">OMP38_10640</name>
</gene>
<evidence type="ECO:0000256" key="2">
    <source>
        <dbReference type="SAM" id="SignalP"/>
    </source>
</evidence>
<organism evidence="3 4">
    <name type="scientific">Cohnella ginsengisoli</name>
    <dbReference type="NCBI Taxonomy" id="425004"/>
    <lineage>
        <taxon>Bacteria</taxon>
        <taxon>Bacillati</taxon>
        <taxon>Bacillota</taxon>
        <taxon>Bacilli</taxon>
        <taxon>Bacillales</taxon>
        <taxon>Paenibacillaceae</taxon>
        <taxon>Cohnella</taxon>
    </lineage>
</organism>
<feature type="region of interest" description="Disordered" evidence="1">
    <location>
        <begin position="34"/>
        <end position="56"/>
    </location>
</feature>
<name>A0A9X4KFW6_9BACL</name>
<dbReference type="EMBL" id="JAPDHZ010000002">
    <property type="protein sequence ID" value="MDG0791278.1"/>
    <property type="molecule type" value="Genomic_DNA"/>
</dbReference>
<sequence>MFTQNGMKTISKLAVSSVALALVLSACGGNDNNNSSGASAGSSAGASAGNAAGGEK</sequence>
<feature type="signal peptide" evidence="2">
    <location>
        <begin position="1"/>
        <end position="21"/>
    </location>
</feature>
<dbReference type="RefSeq" id="WP_277565041.1">
    <property type="nucleotide sequence ID" value="NZ_JAPDHZ010000002.1"/>
</dbReference>
<feature type="compositionally biased region" description="Low complexity" evidence="1">
    <location>
        <begin position="34"/>
        <end position="50"/>
    </location>
</feature>
<keyword evidence="2" id="KW-0732">Signal</keyword>
<feature type="chain" id="PRO_5040989637" evidence="2">
    <location>
        <begin position="22"/>
        <end position="56"/>
    </location>
</feature>
<dbReference type="AlphaFoldDB" id="A0A9X4KFW6"/>
<comment type="caution">
    <text evidence="3">The sequence shown here is derived from an EMBL/GenBank/DDBJ whole genome shotgun (WGS) entry which is preliminary data.</text>
</comment>
<keyword evidence="4" id="KW-1185">Reference proteome</keyword>
<evidence type="ECO:0000313" key="4">
    <source>
        <dbReference type="Proteomes" id="UP001153387"/>
    </source>
</evidence>
<evidence type="ECO:0000256" key="1">
    <source>
        <dbReference type="SAM" id="MobiDB-lite"/>
    </source>
</evidence>
<accession>A0A9X4KFW6</accession>
<proteinExistence type="predicted"/>